<name>A0AAE1I0L7_9NEOP</name>
<dbReference type="InterPro" id="IPR011333">
    <property type="entry name" value="SKP1/BTB/POZ_sf"/>
</dbReference>
<reference evidence="2" key="1">
    <citation type="submission" date="2021-07" db="EMBL/GenBank/DDBJ databases">
        <authorList>
            <person name="Catto M.A."/>
            <person name="Jacobson A."/>
            <person name="Kennedy G."/>
            <person name="Labadie P."/>
            <person name="Hunt B.G."/>
            <person name="Srinivasan R."/>
        </authorList>
    </citation>
    <scope>NUCLEOTIDE SEQUENCE</scope>
    <source>
        <strain evidence="2">PL_HMW_Pooled</strain>
        <tissue evidence="2">Head</tissue>
    </source>
</reference>
<dbReference type="PANTHER" id="PTHR24413">
    <property type="entry name" value="SPECKLE-TYPE POZ PROTEIN"/>
    <property type="match status" value="1"/>
</dbReference>
<gene>
    <name evidence="2" type="ORF">KUF71_024043</name>
</gene>
<evidence type="ECO:0000313" key="2">
    <source>
        <dbReference type="EMBL" id="KAK3930686.1"/>
    </source>
</evidence>
<dbReference type="Proteomes" id="UP001219518">
    <property type="component" value="Unassembled WGS sequence"/>
</dbReference>
<reference evidence="2" key="2">
    <citation type="journal article" date="2023" name="BMC Genomics">
        <title>Pest status, molecular evolution, and epigenetic factors derived from the genome assembly of Frankliniella fusca, a thysanopteran phytovirus vector.</title>
        <authorList>
            <person name="Catto M.A."/>
            <person name="Labadie P.E."/>
            <person name="Jacobson A.L."/>
            <person name="Kennedy G.G."/>
            <person name="Srinivasan R."/>
            <person name="Hunt B.G."/>
        </authorList>
    </citation>
    <scope>NUCLEOTIDE SEQUENCE</scope>
    <source>
        <strain evidence="2">PL_HMW_Pooled</strain>
    </source>
</reference>
<keyword evidence="3" id="KW-1185">Reference proteome</keyword>
<dbReference type="SMART" id="SM00225">
    <property type="entry name" value="BTB"/>
    <property type="match status" value="1"/>
</dbReference>
<proteinExistence type="predicted"/>
<dbReference type="Pfam" id="PF00651">
    <property type="entry name" value="BTB"/>
    <property type="match status" value="1"/>
</dbReference>
<accession>A0AAE1I0L7</accession>
<dbReference type="PROSITE" id="PS50097">
    <property type="entry name" value="BTB"/>
    <property type="match status" value="1"/>
</dbReference>
<sequence>MCASHLVQLNEMTLLARVSTHYRCAPCGPCGPCADWSRLRAMQELAEVTLLLGDVAIPAHKLVLCARSPVFRSMFTLNFKEAKEMVVHVKDARPEAFDKFLEYLYSGQVQDFEQMELQILLIADRYQVEDLKILCQIEMFDKVNTSNVLETLVLADKVNAQLLKKNALSVAVDNIGVVMASPSWKDFHREHNGLVDDMLKEASLKKVEE</sequence>
<dbReference type="EMBL" id="JAHWGI010001412">
    <property type="protein sequence ID" value="KAK3930686.1"/>
    <property type="molecule type" value="Genomic_DNA"/>
</dbReference>
<dbReference type="AlphaFoldDB" id="A0AAE1I0L7"/>
<organism evidence="2 3">
    <name type="scientific">Frankliniella fusca</name>
    <dbReference type="NCBI Taxonomy" id="407009"/>
    <lineage>
        <taxon>Eukaryota</taxon>
        <taxon>Metazoa</taxon>
        <taxon>Ecdysozoa</taxon>
        <taxon>Arthropoda</taxon>
        <taxon>Hexapoda</taxon>
        <taxon>Insecta</taxon>
        <taxon>Pterygota</taxon>
        <taxon>Neoptera</taxon>
        <taxon>Paraneoptera</taxon>
        <taxon>Thysanoptera</taxon>
        <taxon>Terebrantia</taxon>
        <taxon>Thripoidea</taxon>
        <taxon>Thripidae</taxon>
        <taxon>Frankliniella</taxon>
    </lineage>
</organism>
<feature type="domain" description="BTB" evidence="1">
    <location>
        <begin position="46"/>
        <end position="113"/>
    </location>
</feature>
<comment type="caution">
    <text evidence="2">The sequence shown here is derived from an EMBL/GenBank/DDBJ whole genome shotgun (WGS) entry which is preliminary data.</text>
</comment>
<protein>
    <submittedName>
        <fullName evidence="2">BTB and MATH domain-containing protein 43</fullName>
    </submittedName>
</protein>
<evidence type="ECO:0000313" key="3">
    <source>
        <dbReference type="Proteomes" id="UP001219518"/>
    </source>
</evidence>
<dbReference type="SUPFAM" id="SSF54695">
    <property type="entry name" value="POZ domain"/>
    <property type="match status" value="1"/>
</dbReference>
<dbReference type="Gene3D" id="1.25.40.420">
    <property type="match status" value="1"/>
</dbReference>
<dbReference type="InterPro" id="IPR000210">
    <property type="entry name" value="BTB/POZ_dom"/>
</dbReference>
<dbReference type="CDD" id="cd18186">
    <property type="entry name" value="BTB_POZ_ZBTB_KLHL-like"/>
    <property type="match status" value="1"/>
</dbReference>
<evidence type="ECO:0000259" key="1">
    <source>
        <dbReference type="PROSITE" id="PS50097"/>
    </source>
</evidence>
<dbReference type="Gene3D" id="3.30.710.10">
    <property type="entry name" value="Potassium Channel Kv1.1, Chain A"/>
    <property type="match status" value="1"/>
</dbReference>